<protein>
    <submittedName>
        <fullName evidence="3">Uncharacterized protein</fullName>
    </submittedName>
</protein>
<keyword evidence="4" id="KW-1185">Reference proteome</keyword>
<dbReference type="Proteomes" id="UP001610446">
    <property type="component" value="Unassembled WGS sequence"/>
</dbReference>
<reference evidence="3 4" key="1">
    <citation type="submission" date="2024-07" db="EMBL/GenBank/DDBJ databases">
        <title>Section-level genome sequencing and comparative genomics of Aspergillus sections Usti and Cavernicolus.</title>
        <authorList>
            <consortium name="Lawrence Berkeley National Laboratory"/>
            <person name="Nybo J.L."/>
            <person name="Vesth T.C."/>
            <person name="Theobald S."/>
            <person name="Frisvad J.C."/>
            <person name="Larsen T.O."/>
            <person name="Kjaerboelling I."/>
            <person name="Rothschild-Mancinelli K."/>
            <person name="Lyhne E.K."/>
            <person name="Kogle M.E."/>
            <person name="Barry K."/>
            <person name="Clum A."/>
            <person name="Na H."/>
            <person name="Ledsgaard L."/>
            <person name="Lin J."/>
            <person name="Lipzen A."/>
            <person name="Kuo A."/>
            <person name="Riley R."/>
            <person name="Mondo S."/>
            <person name="Labutti K."/>
            <person name="Haridas S."/>
            <person name="Pangalinan J."/>
            <person name="Salamov A.A."/>
            <person name="Simmons B.A."/>
            <person name="Magnuson J.K."/>
            <person name="Chen J."/>
            <person name="Drula E."/>
            <person name="Henrissat B."/>
            <person name="Wiebenga A."/>
            <person name="Lubbers R.J."/>
            <person name="Gomes A.C."/>
            <person name="Makela M.R."/>
            <person name="Stajich J."/>
            <person name="Grigoriev I.V."/>
            <person name="Mortensen U.H."/>
            <person name="De Vries R.P."/>
            <person name="Baker S.E."/>
            <person name="Andersen M.R."/>
        </authorList>
    </citation>
    <scope>NUCLEOTIDE SEQUENCE [LARGE SCALE GENOMIC DNA]</scope>
    <source>
        <strain evidence="3 4">CBS 123904</strain>
    </source>
</reference>
<feature type="compositionally biased region" description="Acidic residues" evidence="1">
    <location>
        <begin position="72"/>
        <end position="82"/>
    </location>
</feature>
<keyword evidence="2" id="KW-0732">Signal</keyword>
<feature type="signal peptide" evidence="2">
    <location>
        <begin position="1"/>
        <end position="18"/>
    </location>
</feature>
<feature type="chain" id="PRO_5047129422" evidence="2">
    <location>
        <begin position="19"/>
        <end position="82"/>
    </location>
</feature>
<feature type="compositionally biased region" description="Basic and acidic residues" evidence="1">
    <location>
        <begin position="31"/>
        <end position="41"/>
    </location>
</feature>
<organism evidence="3 4">
    <name type="scientific">Aspergillus pseudoustus</name>
    <dbReference type="NCBI Taxonomy" id="1810923"/>
    <lineage>
        <taxon>Eukaryota</taxon>
        <taxon>Fungi</taxon>
        <taxon>Dikarya</taxon>
        <taxon>Ascomycota</taxon>
        <taxon>Pezizomycotina</taxon>
        <taxon>Eurotiomycetes</taxon>
        <taxon>Eurotiomycetidae</taxon>
        <taxon>Eurotiales</taxon>
        <taxon>Aspergillaceae</taxon>
        <taxon>Aspergillus</taxon>
        <taxon>Aspergillus subgen. Nidulantes</taxon>
    </lineage>
</organism>
<evidence type="ECO:0000313" key="4">
    <source>
        <dbReference type="Proteomes" id="UP001610446"/>
    </source>
</evidence>
<accession>A0ABR4JUI4</accession>
<dbReference type="EMBL" id="JBFXLU010000087">
    <property type="protein sequence ID" value="KAL2843710.1"/>
    <property type="molecule type" value="Genomic_DNA"/>
</dbReference>
<gene>
    <name evidence="3" type="ORF">BJY01DRAFT_248485</name>
</gene>
<proteinExistence type="predicted"/>
<comment type="caution">
    <text evidence="3">The sequence shown here is derived from an EMBL/GenBank/DDBJ whole genome shotgun (WGS) entry which is preliminary data.</text>
</comment>
<sequence>MKVVAIISFMALAANVAGGVVPLHPRREDKPITATGIKRDDADEDGIIYPPWKRDDADEDGIIYPPWKRDDADEDGVEYPPW</sequence>
<evidence type="ECO:0000256" key="2">
    <source>
        <dbReference type="SAM" id="SignalP"/>
    </source>
</evidence>
<evidence type="ECO:0000256" key="1">
    <source>
        <dbReference type="SAM" id="MobiDB-lite"/>
    </source>
</evidence>
<evidence type="ECO:0000313" key="3">
    <source>
        <dbReference type="EMBL" id="KAL2843710.1"/>
    </source>
</evidence>
<name>A0ABR4JUI4_9EURO</name>
<feature type="region of interest" description="Disordered" evidence="1">
    <location>
        <begin position="31"/>
        <end position="82"/>
    </location>
</feature>